<feature type="transmembrane region" description="Helical" evidence="2">
    <location>
        <begin position="192"/>
        <end position="210"/>
    </location>
</feature>
<keyword evidence="4" id="KW-1185">Reference proteome</keyword>
<gene>
    <name evidence="3" type="ORF">LSAT_V11C300141110</name>
</gene>
<keyword evidence="2" id="KW-0472">Membrane</keyword>
<dbReference type="AlphaFoldDB" id="A0A9R1W276"/>
<accession>A0A9R1W276</accession>
<evidence type="ECO:0000313" key="3">
    <source>
        <dbReference type="EMBL" id="KAJ0215718.1"/>
    </source>
</evidence>
<dbReference type="PANTHER" id="PTHR13138">
    <property type="entry name" value="PROTEIN LIN1"/>
    <property type="match status" value="1"/>
</dbReference>
<organism evidence="3 4">
    <name type="scientific">Lactuca sativa</name>
    <name type="common">Garden lettuce</name>
    <dbReference type="NCBI Taxonomy" id="4236"/>
    <lineage>
        <taxon>Eukaryota</taxon>
        <taxon>Viridiplantae</taxon>
        <taxon>Streptophyta</taxon>
        <taxon>Embryophyta</taxon>
        <taxon>Tracheophyta</taxon>
        <taxon>Spermatophyta</taxon>
        <taxon>Magnoliopsida</taxon>
        <taxon>eudicotyledons</taxon>
        <taxon>Gunneridae</taxon>
        <taxon>Pentapetalae</taxon>
        <taxon>asterids</taxon>
        <taxon>campanulids</taxon>
        <taxon>Asterales</taxon>
        <taxon>Asteraceae</taxon>
        <taxon>Cichorioideae</taxon>
        <taxon>Cichorieae</taxon>
        <taxon>Lactucinae</taxon>
        <taxon>Lactuca</taxon>
    </lineage>
</organism>
<dbReference type="Proteomes" id="UP000235145">
    <property type="component" value="Unassembled WGS sequence"/>
</dbReference>
<feature type="region of interest" description="Disordered" evidence="1">
    <location>
        <begin position="81"/>
        <end position="139"/>
    </location>
</feature>
<evidence type="ECO:0000256" key="2">
    <source>
        <dbReference type="SAM" id="Phobius"/>
    </source>
</evidence>
<reference evidence="3 4" key="1">
    <citation type="journal article" date="2017" name="Nat. Commun.">
        <title>Genome assembly with in vitro proximity ligation data and whole-genome triplication in lettuce.</title>
        <authorList>
            <person name="Reyes-Chin-Wo S."/>
            <person name="Wang Z."/>
            <person name="Yang X."/>
            <person name="Kozik A."/>
            <person name="Arikit S."/>
            <person name="Song C."/>
            <person name="Xia L."/>
            <person name="Froenicke L."/>
            <person name="Lavelle D.O."/>
            <person name="Truco M.J."/>
            <person name="Xia R."/>
            <person name="Zhu S."/>
            <person name="Xu C."/>
            <person name="Xu H."/>
            <person name="Xu X."/>
            <person name="Cox K."/>
            <person name="Korf I."/>
            <person name="Meyers B.C."/>
            <person name="Michelmore R.W."/>
        </authorList>
    </citation>
    <scope>NUCLEOTIDE SEQUENCE [LARGE SCALE GENOMIC DNA]</scope>
    <source>
        <strain evidence="4">cv. Salinas</strain>
        <tissue evidence="3">Seedlings</tissue>
    </source>
</reference>
<feature type="compositionally biased region" description="Acidic residues" evidence="1">
    <location>
        <begin position="118"/>
        <end position="131"/>
    </location>
</feature>
<dbReference type="InterPro" id="IPR039905">
    <property type="entry name" value="CD2BP2/Lin1"/>
</dbReference>
<dbReference type="EMBL" id="NBSK02000003">
    <property type="protein sequence ID" value="KAJ0215718.1"/>
    <property type="molecule type" value="Genomic_DNA"/>
</dbReference>
<keyword evidence="2" id="KW-1133">Transmembrane helix</keyword>
<keyword evidence="2" id="KW-0812">Transmembrane</keyword>
<comment type="caution">
    <text evidence="3">The sequence shown here is derived from an EMBL/GenBank/DDBJ whole genome shotgun (WGS) entry which is preliminary data.</text>
</comment>
<proteinExistence type="predicted"/>
<feature type="compositionally biased region" description="Low complexity" evidence="1">
    <location>
        <begin position="87"/>
        <end position="100"/>
    </location>
</feature>
<dbReference type="GO" id="GO:0005682">
    <property type="term" value="C:U5 snRNP"/>
    <property type="evidence" value="ECO:0000318"/>
    <property type="project" value="GO_Central"/>
</dbReference>
<protein>
    <submittedName>
        <fullName evidence="3">Uncharacterized protein</fullName>
    </submittedName>
</protein>
<sequence length="244" mass="27196">MSHIKRRIVDVLQPGETVLRALRRLKGSSNRKEKMSAETKIVFDQLNEDAMKLMEDGDYNVYNEKQEVFQREAEGFENLARARGERASSSSGNKQPNSSGMSDSGLNGISSTDHTSNNEDDSFDMFAEDDDKSTVDPSAGKSTCSFRFFHSDDLLQYCPSVLFSLAGIGSIENDYVFDVSSGNLGYYYDPSSGLYCIMCLCFVFLGVHVTKKLVPMRSCHQGKAMAIELQHSGMELESQGDYLF</sequence>
<feature type="compositionally biased region" description="Polar residues" evidence="1">
    <location>
        <begin position="101"/>
        <end position="115"/>
    </location>
</feature>
<evidence type="ECO:0000256" key="1">
    <source>
        <dbReference type="SAM" id="MobiDB-lite"/>
    </source>
</evidence>
<name>A0A9R1W276_LACSA</name>
<dbReference type="PANTHER" id="PTHR13138:SF3">
    <property type="entry name" value="CD2 ANTIGEN CYTOPLASMIC TAIL-BINDING PROTEIN 2"/>
    <property type="match status" value="1"/>
</dbReference>
<evidence type="ECO:0000313" key="4">
    <source>
        <dbReference type="Proteomes" id="UP000235145"/>
    </source>
</evidence>
<feature type="transmembrane region" description="Helical" evidence="2">
    <location>
        <begin position="154"/>
        <end position="172"/>
    </location>
</feature>